<comment type="caution">
    <text evidence="2">The sequence shown here is derived from an EMBL/GenBank/DDBJ whole genome shotgun (WGS) entry which is preliminary data.</text>
</comment>
<evidence type="ECO:0000313" key="2">
    <source>
        <dbReference type="EMBL" id="RRT59458.1"/>
    </source>
</evidence>
<sequence>MNRLRYPNQLTETLIDSQLVRKSKEQSHENGIEVPNLSRGHSRDGSRRKATREALSEGAARRHGGRRYGSSTPSLLLARILAAAESRAFALIRRGFRLRALRTAPTLRETTATTFHSVLSSPPPAAAAAASASLSFAPSSHRLFCAGRGVAMSGKVRRREGYR</sequence>
<dbReference type="AlphaFoldDB" id="A0A426Z645"/>
<feature type="compositionally biased region" description="Basic and acidic residues" evidence="1">
    <location>
        <begin position="41"/>
        <end position="55"/>
    </location>
</feature>
<feature type="compositionally biased region" description="Basic and acidic residues" evidence="1">
    <location>
        <begin position="22"/>
        <end position="31"/>
    </location>
</feature>
<protein>
    <submittedName>
        <fullName evidence="2">Uncharacterized protein</fullName>
    </submittedName>
</protein>
<proteinExistence type="predicted"/>
<dbReference type="Proteomes" id="UP000287651">
    <property type="component" value="Unassembled WGS sequence"/>
</dbReference>
<dbReference type="EMBL" id="AMZH03008202">
    <property type="protein sequence ID" value="RRT59458.1"/>
    <property type="molecule type" value="Genomic_DNA"/>
</dbReference>
<feature type="region of interest" description="Disordered" evidence="1">
    <location>
        <begin position="20"/>
        <end position="70"/>
    </location>
</feature>
<gene>
    <name evidence="2" type="ORF">B296_00019617</name>
</gene>
<evidence type="ECO:0000313" key="3">
    <source>
        <dbReference type="Proteomes" id="UP000287651"/>
    </source>
</evidence>
<evidence type="ECO:0000256" key="1">
    <source>
        <dbReference type="SAM" id="MobiDB-lite"/>
    </source>
</evidence>
<name>A0A426Z645_ENSVE</name>
<organism evidence="2 3">
    <name type="scientific">Ensete ventricosum</name>
    <name type="common">Abyssinian banana</name>
    <name type="synonym">Musa ensete</name>
    <dbReference type="NCBI Taxonomy" id="4639"/>
    <lineage>
        <taxon>Eukaryota</taxon>
        <taxon>Viridiplantae</taxon>
        <taxon>Streptophyta</taxon>
        <taxon>Embryophyta</taxon>
        <taxon>Tracheophyta</taxon>
        <taxon>Spermatophyta</taxon>
        <taxon>Magnoliopsida</taxon>
        <taxon>Liliopsida</taxon>
        <taxon>Zingiberales</taxon>
        <taxon>Musaceae</taxon>
        <taxon>Ensete</taxon>
    </lineage>
</organism>
<reference evidence="2 3" key="1">
    <citation type="journal article" date="2014" name="Agronomy (Basel)">
        <title>A Draft Genome Sequence for Ensete ventricosum, the Drought-Tolerant Tree Against Hunger.</title>
        <authorList>
            <person name="Harrison J."/>
            <person name="Moore K.A."/>
            <person name="Paszkiewicz K."/>
            <person name="Jones T."/>
            <person name="Grant M."/>
            <person name="Ambacheew D."/>
            <person name="Muzemil S."/>
            <person name="Studholme D.J."/>
        </authorList>
    </citation>
    <scope>NUCLEOTIDE SEQUENCE [LARGE SCALE GENOMIC DNA]</scope>
</reference>
<accession>A0A426Z645</accession>